<name>A0ABS9KTM6_9BACT</name>
<sequence length="262" mass="31564">MKRFYHLLFLLFFIPLIAGAQNDSVIVMMDTVAAPIYDDNGNFDDEEESQDEEKKSEFMSLNFWIKDSFQLRRVDSSVIKAYLADDDFWYANYPFNKPEPEKEKEYRRPLVDHPAFETIMWIVVIAGFITFLFIFLTNNNVRLFRSSTPIRHQETEANFDDIFSVNYQLEIGKAIASGNMNFAVRLLYLRLLSKMAERNIIEYKQDRTNMDYLMQLYKTKYYQDYFRLTRHYEYAWYGQFPVDRGKFELIRSEFENFERNLN</sequence>
<evidence type="ECO:0000256" key="2">
    <source>
        <dbReference type="SAM" id="SignalP"/>
    </source>
</evidence>
<dbReference type="RefSeq" id="WP_237873735.1">
    <property type="nucleotide sequence ID" value="NZ_JAKLTR010000009.1"/>
</dbReference>
<accession>A0ABS9KTM6</accession>
<dbReference type="InterPro" id="IPR025403">
    <property type="entry name" value="TgpA-like_C"/>
</dbReference>
<feature type="domain" description="Protein-glutamine gamma-glutamyltransferase-like C-terminal" evidence="3">
    <location>
        <begin position="187"/>
        <end position="251"/>
    </location>
</feature>
<gene>
    <name evidence="4" type="ORF">LZZ85_15430</name>
</gene>
<keyword evidence="1" id="KW-0812">Transmembrane</keyword>
<feature type="transmembrane region" description="Helical" evidence="1">
    <location>
        <begin position="118"/>
        <end position="136"/>
    </location>
</feature>
<evidence type="ECO:0000256" key="1">
    <source>
        <dbReference type="SAM" id="Phobius"/>
    </source>
</evidence>
<protein>
    <submittedName>
        <fullName evidence="4">DUF4129 domain-containing protein</fullName>
    </submittedName>
</protein>
<organism evidence="4 5">
    <name type="scientific">Terrimonas ginsenosidimutans</name>
    <dbReference type="NCBI Taxonomy" id="2908004"/>
    <lineage>
        <taxon>Bacteria</taxon>
        <taxon>Pseudomonadati</taxon>
        <taxon>Bacteroidota</taxon>
        <taxon>Chitinophagia</taxon>
        <taxon>Chitinophagales</taxon>
        <taxon>Chitinophagaceae</taxon>
        <taxon>Terrimonas</taxon>
    </lineage>
</organism>
<keyword evidence="1" id="KW-0472">Membrane</keyword>
<proteinExistence type="predicted"/>
<feature type="signal peptide" evidence="2">
    <location>
        <begin position="1"/>
        <end position="20"/>
    </location>
</feature>
<comment type="caution">
    <text evidence="4">The sequence shown here is derived from an EMBL/GenBank/DDBJ whole genome shotgun (WGS) entry which is preliminary data.</text>
</comment>
<reference evidence="4" key="1">
    <citation type="submission" date="2022-01" db="EMBL/GenBank/DDBJ databases">
        <authorList>
            <person name="Jo J.-H."/>
            <person name="Im W.-T."/>
        </authorList>
    </citation>
    <scope>NUCLEOTIDE SEQUENCE</scope>
    <source>
        <strain evidence="4">NA20</strain>
    </source>
</reference>
<keyword evidence="1" id="KW-1133">Transmembrane helix</keyword>
<evidence type="ECO:0000259" key="3">
    <source>
        <dbReference type="Pfam" id="PF13559"/>
    </source>
</evidence>
<dbReference type="Proteomes" id="UP001165367">
    <property type="component" value="Unassembled WGS sequence"/>
</dbReference>
<evidence type="ECO:0000313" key="5">
    <source>
        <dbReference type="Proteomes" id="UP001165367"/>
    </source>
</evidence>
<keyword evidence="2" id="KW-0732">Signal</keyword>
<keyword evidence="5" id="KW-1185">Reference proteome</keyword>
<evidence type="ECO:0000313" key="4">
    <source>
        <dbReference type="EMBL" id="MCG2615691.1"/>
    </source>
</evidence>
<feature type="chain" id="PRO_5047331834" evidence="2">
    <location>
        <begin position="21"/>
        <end position="262"/>
    </location>
</feature>
<dbReference type="EMBL" id="JAKLTR010000009">
    <property type="protein sequence ID" value="MCG2615691.1"/>
    <property type="molecule type" value="Genomic_DNA"/>
</dbReference>
<dbReference type="Pfam" id="PF13559">
    <property type="entry name" value="DUF4129"/>
    <property type="match status" value="1"/>
</dbReference>